<protein>
    <submittedName>
        <fullName evidence="1">RHS repeat-associated core domain protein</fullName>
    </submittedName>
</protein>
<dbReference type="eggNOG" id="COG3209">
    <property type="taxonomic scope" value="Bacteria"/>
</dbReference>
<dbReference type="RefSeq" id="WP_014796153.1">
    <property type="nucleotide sequence ID" value="NC_018018.1"/>
</dbReference>
<dbReference type="EMBL" id="CP003345">
    <property type="protein sequence ID" value="AFM02688.1"/>
    <property type="molecule type" value="Genomic_DNA"/>
</dbReference>
<organism evidence="1 2">
    <name type="scientific">Bernardetia litoralis (strain ATCC 23117 / DSM 6794 / NBRC 15988 / NCIMB 1366 / Fx l1 / Sio-4)</name>
    <name type="common">Flexibacter litoralis</name>
    <dbReference type="NCBI Taxonomy" id="880071"/>
    <lineage>
        <taxon>Bacteria</taxon>
        <taxon>Pseudomonadati</taxon>
        <taxon>Bacteroidota</taxon>
        <taxon>Cytophagia</taxon>
        <taxon>Cytophagales</taxon>
        <taxon>Bernardetiaceae</taxon>
        <taxon>Bernardetia</taxon>
    </lineage>
</organism>
<reference evidence="2" key="1">
    <citation type="submission" date="2012-06" db="EMBL/GenBank/DDBJ databases">
        <title>The complete genome of Flexibacter litoralis DSM 6794.</title>
        <authorList>
            <person name="Lucas S."/>
            <person name="Copeland A."/>
            <person name="Lapidus A."/>
            <person name="Glavina del Rio T."/>
            <person name="Dalin E."/>
            <person name="Tice H."/>
            <person name="Bruce D."/>
            <person name="Goodwin L."/>
            <person name="Pitluck S."/>
            <person name="Peters L."/>
            <person name="Ovchinnikova G."/>
            <person name="Lu M."/>
            <person name="Kyrpides N."/>
            <person name="Mavromatis K."/>
            <person name="Ivanova N."/>
            <person name="Brettin T."/>
            <person name="Detter J.C."/>
            <person name="Han C."/>
            <person name="Larimer F."/>
            <person name="Land M."/>
            <person name="Hauser L."/>
            <person name="Markowitz V."/>
            <person name="Cheng J.-F."/>
            <person name="Hugenholtz P."/>
            <person name="Woyke T."/>
            <person name="Wu D."/>
            <person name="Spring S."/>
            <person name="Lang E."/>
            <person name="Kopitz M."/>
            <person name="Brambilla E."/>
            <person name="Klenk H.-P."/>
            <person name="Eisen J.A."/>
        </authorList>
    </citation>
    <scope>NUCLEOTIDE SEQUENCE [LARGE SCALE GENOMIC DNA]</scope>
    <source>
        <strain evidence="2">ATCC 23117 / DSM 6794 / NBRC 15988 / NCIMB 1366 / Sio-4</strain>
    </source>
</reference>
<dbReference type="OrthoDB" id="824686at2"/>
<dbReference type="AlphaFoldDB" id="I4AFF3"/>
<evidence type="ECO:0000313" key="2">
    <source>
        <dbReference type="Proteomes" id="UP000006054"/>
    </source>
</evidence>
<dbReference type="HOGENOM" id="CLU_628147_0_0_10"/>
<dbReference type="STRING" id="880071.Fleli_0190"/>
<keyword evidence="2" id="KW-1185">Reference proteome</keyword>
<sequence length="438" mass="48918">MIVEKRQKITISATVSWQKLLSEFTAEEDGNLTVFIDNQDTEAVYFDNLELRIESDPTLVITQEHHYYPFGMNMSGIERDGELKYQFNGMVEKEEAFGLELYETPFRSYDAQLGRFWQVEPLADEFHSISMFQFAFNNPISANDPSGLSPDFMNFLKDLVKNAGDGTTTYSGDRIRSDFAGWMTDRGADSEWGTHNGQQGYWLEFGSREFTASGKTRGVRSRESIFLATDIKYKSGNKGFSFHTWERNLSNSFSNFGSKVEDIFGDGSNMQGFAEGIAGLNPLTSAANVYTGYMNGENIFGEKQGKLGTAAELASIIPGEGLAVKGTAYLGKGMMAAAPLLVRNLKGSHSVYHGFKNGALVYVGRTKDLARRMREHGDRFDDIKPVFSDISRSVAKGLEQIEISKFGLNNLENKINAIGINNKKISQYYRDAVSFLTQ</sequence>
<accession>I4AFF3</accession>
<dbReference type="Proteomes" id="UP000006054">
    <property type="component" value="Chromosome"/>
</dbReference>
<dbReference type="InterPro" id="IPR022385">
    <property type="entry name" value="Rhs_assc_core"/>
</dbReference>
<dbReference type="NCBIfam" id="TIGR03696">
    <property type="entry name" value="Rhs_assc_core"/>
    <property type="match status" value="1"/>
</dbReference>
<proteinExistence type="predicted"/>
<evidence type="ECO:0000313" key="1">
    <source>
        <dbReference type="EMBL" id="AFM02688.1"/>
    </source>
</evidence>
<name>I4AFF3_BERLS</name>
<dbReference type="CDD" id="cd00719">
    <property type="entry name" value="GIY-YIG_SF"/>
    <property type="match status" value="1"/>
</dbReference>
<dbReference type="Gene3D" id="2.180.10.10">
    <property type="entry name" value="RHS repeat-associated core"/>
    <property type="match status" value="1"/>
</dbReference>
<gene>
    <name evidence="1" type="ordered locus">Fleli_0190</name>
</gene>
<dbReference type="KEGG" id="fli:Fleli_0190"/>